<dbReference type="GO" id="GO:0009251">
    <property type="term" value="P:glucan catabolic process"/>
    <property type="evidence" value="ECO:0007669"/>
    <property type="project" value="TreeGrafter"/>
</dbReference>
<dbReference type="GO" id="GO:0004553">
    <property type="term" value="F:hydrolase activity, hydrolyzing O-glycosyl compounds"/>
    <property type="evidence" value="ECO:0007669"/>
    <property type="project" value="InterPro"/>
</dbReference>
<dbReference type="Proteomes" id="UP001388673">
    <property type="component" value="Unassembled WGS sequence"/>
</dbReference>
<evidence type="ECO:0000313" key="4">
    <source>
        <dbReference type="Proteomes" id="UP001388673"/>
    </source>
</evidence>
<dbReference type="PANTHER" id="PTHR10963:SF24">
    <property type="entry name" value="GLYCOSIDASE C21B10.07-RELATED"/>
    <property type="match status" value="1"/>
</dbReference>
<dbReference type="PANTHER" id="PTHR10963">
    <property type="entry name" value="GLYCOSYL HYDROLASE-RELATED"/>
    <property type="match status" value="1"/>
</dbReference>
<dbReference type="Gene3D" id="2.60.120.200">
    <property type="match status" value="1"/>
</dbReference>
<evidence type="ECO:0000256" key="1">
    <source>
        <dbReference type="SAM" id="SignalP"/>
    </source>
</evidence>
<dbReference type="PROSITE" id="PS51762">
    <property type="entry name" value="GH16_2"/>
    <property type="match status" value="1"/>
</dbReference>
<keyword evidence="4" id="KW-1185">Reference proteome</keyword>
<dbReference type="RefSeq" id="XP_066804393.1">
    <property type="nucleotide sequence ID" value="XM_066945704.1"/>
</dbReference>
<feature type="domain" description="GH16" evidence="2">
    <location>
        <begin position="22"/>
        <end position="300"/>
    </location>
</feature>
<reference evidence="3 4" key="1">
    <citation type="journal article" date="2024" name="bioRxiv">
        <title>Comparative genomics of Cryptococcus and Kwoniella reveals pathogenesis evolution and contrasting karyotype dynamics via intercentromeric recombination or chromosome fusion.</title>
        <authorList>
            <person name="Coelho M.A."/>
            <person name="David-Palma M."/>
            <person name="Shea T."/>
            <person name="Bowers K."/>
            <person name="McGinley-Smith S."/>
            <person name="Mohammad A.W."/>
            <person name="Gnirke A."/>
            <person name="Yurkov A.M."/>
            <person name="Nowrousian M."/>
            <person name="Sun S."/>
            <person name="Cuomo C.A."/>
            <person name="Heitman J."/>
        </authorList>
    </citation>
    <scope>NUCLEOTIDE SEQUENCE [LARGE SCALE GENOMIC DNA]</scope>
    <source>
        <strain evidence="3 4">CBS 13917</strain>
    </source>
</reference>
<sequence>MELDNMISFILFCWLEFLSSITVTNAATYNLSRSWIGSGFYDDFTFRTFDDPTHGRVNYVDLDTARSNNLSFASDNAFVMRADSTNVVPSSARGRDSVRIHSRETFSDGVLVLDVRHMPIGCGTWPAFWTCTPGSWPVGGEIDIIEGVNGIGTNLASLHTPPGCTMPTTGRMMTGNFTGNDCVSGDGGSNSGCGVSDPRPRSFGQSFNDGLGGYFVTRRSATRGIATWFWPRLDPFLPYDISNPSSSSIFESLWSTPWANFPSSPNMCDMTDANLLSPHEIIFDLTFCGDWAGSVWSGSGCAGDAGWSCNDWVDQNPNAFADAYWEISELRWYVEA</sequence>
<keyword evidence="1" id="KW-0732">Signal</keyword>
<evidence type="ECO:0000313" key="3">
    <source>
        <dbReference type="EMBL" id="KAK8861768.1"/>
    </source>
</evidence>
<dbReference type="AlphaFoldDB" id="A0AAW0Z1W9"/>
<protein>
    <recommendedName>
        <fullName evidence="2">GH16 domain-containing protein</fullName>
    </recommendedName>
</protein>
<dbReference type="GeneID" id="92179849"/>
<name>A0AAW0Z1W9_9TREE</name>
<evidence type="ECO:0000259" key="2">
    <source>
        <dbReference type="PROSITE" id="PS51762"/>
    </source>
</evidence>
<organism evidence="3 4">
    <name type="scientific">Kwoniella newhampshirensis</name>
    <dbReference type="NCBI Taxonomy" id="1651941"/>
    <lineage>
        <taxon>Eukaryota</taxon>
        <taxon>Fungi</taxon>
        <taxon>Dikarya</taxon>
        <taxon>Basidiomycota</taxon>
        <taxon>Agaricomycotina</taxon>
        <taxon>Tremellomycetes</taxon>
        <taxon>Tremellales</taxon>
        <taxon>Cryptococcaceae</taxon>
        <taxon>Kwoniella</taxon>
    </lineage>
</organism>
<dbReference type="InterPro" id="IPR000757">
    <property type="entry name" value="Beta-glucanase-like"/>
</dbReference>
<dbReference type="KEGG" id="kne:92179849"/>
<gene>
    <name evidence="3" type="ORF">IAR55_002591</name>
</gene>
<comment type="caution">
    <text evidence="3">The sequence shown here is derived from an EMBL/GenBank/DDBJ whole genome shotgun (WGS) entry which is preliminary data.</text>
</comment>
<dbReference type="InterPro" id="IPR050546">
    <property type="entry name" value="Glycosyl_Hydrlase_16"/>
</dbReference>
<feature type="chain" id="PRO_5043373709" description="GH16 domain-containing protein" evidence="1">
    <location>
        <begin position="27"/>
        <end position="336"/>
    </location>
</feature>
<dbReference type="EMBL" id="JBCAWK010000004">
    <property type="protein sequence ID" value="KAK8861768.1"/>
    <property type="molecule type" value="Genomic_DNA"/>
</dbReference>
<dbReference type="SUPFAM" id="SSF49899">
    <property type="entry name" value="Concanavalin A-like lectins/glucanases"/>
    <property type="match status" value="1"/>
</dbReference>
<accession>A0AAW0Z1W9</accession>
<proteinExistence type="predicted"/>
<dbReference type="InterPro" id="IPR013320">
    <property type="entry name" value="ConA-like_dom_sf"/>
</dbReference>
<feature type="signal peptide" evidence="1">
    <location>
        <begin position="1"/>
        <end position="26"/>
    </location>
</feature>
<dbReference type="CDD" id="cd02181">
    <property type="entry name" value="GH16_fungal_Lam16A_glucanase"/>
    <property type="match status" value="1"/>
</dbReference>
<dbReference type="Pfam" id="PF26113">
    <property type="entry name" value="GH16_XgeA"/>
    <property type="match status" value="1"/>
</dbReference>